<evidence type="ECO:0000313" key="3">
    <source>
        <dbReference type="Proteomes" id="UP000017984"/>
    </source>
</evidence>
<accession>V6JHM4</accession>
<reference evidence="2 3" key="1">
    <citation type="journal article" date="2014" name="Genome Announc.">
        <title>Draft Genome Sequence of Streptomyces roseochromogenes subsp. oscitans DS 12.976, Producer of the Aminocoumarin Antibiotic Clorobiocin.</title>
        <authorList>
            <person name="Ruckert C."/>
            <person name="Kalinowski J."/>
            <person name="Heide L."/>
            <person name="Apel A.K."/>
        </authorList>
    </citation>
    <scope>NUCLEOTIDE SEQUENCE [LARGE SCALE GENOMIC DNA]</scope>
    <source>
        <strain evidence="2 3">DS 12.976</strain>
    </source>
</reference>
<dbReference type="HOGENOM" id="CLU_3030620_0_0_11"/>
<comment type="caution">
    <text evidence="2">The sequence shown here is derived from an EMBL/GenBank/DDBJ whole genome shotgun (WGS) entry which is preliminary data.</text>
</comment>
<sequence length="55" mass="6333">MTIRWIDDIEDVSSTEGRRRGRGLTTPPVRAAHRDPADADEDYGLVIRVRRTARR</sequence>
<dbReference type="EMBL" id="AWQX01000384">
    <property type="protein sequence ID" value="EST19188.1"/>
    <property type="molecule type" value="Genomic_DNA"/>
</dbReference>
<evidence type="ECO:0000313" key="2">
    <source>
        <dbReference type="EMBL" id="EST19188.1"/>
    </source>
</evidence>
<proteinExistence type="predicted"/>
<protein>
    <submittedName>
        <fullName evidence="2">Uncharacterized protein</fullName>
    </submittedName>
</protein>
<dbReference type="STRING" id="1352936.M878_42645"/>
<dbReference type="Proteomes" id="UP000017984">
    <property type="component" value="Chromosome"/>
</dbReference>
<evidence type="ECO:0000256" key="1">
    <source>
        <dbReference type="SAM" id="MobiDB-lite"/>
    </source>
</evidence>
<organism evidence="2 3">
    <name type="scientific">Streptomyces roseochromogenus subsp. oscitans DS 12.976</name>
    <dbReference type="NCBI Taxonomy" id="1352936"/>
    <lineage>
        <taxon>Bacteria</taxon>
        <taxon>Bacillati</taxon>
        <taxon>Actinomycetota</taxon>
        <taxon>Actinomycetes</taxon>
        <taxon>Kitasatosporales</taxon>
        <taxon>Streptomycetaceae</taxon>
        <taxon>Streptomyces</taxon>
    </lineage>
</organism>
<dbReference type="AlphaFoldDB" id="V6JHM4"/>
<keyword evidence="3" id="KW-1185">Reference proteome</keyword>
<gene>
    <name evidence="2" type="ORF">M878_42645</name>
</gene>
<feature type="region of interest" description="Disordered" evidence="1">
    <location>
        <begin position="14"/>
        <end position="37"/>
    </location>
</feature>
<name>V6JHM4_STRRC</name>